<comment type="catalytic activity">
    <reaction evidence="1">
        <text>ATP-dependent breakage, passage and rejoining of double-stranded DNA.</text>
        <dbReference type="EC" id="5.6.2.2"/>
    </reaction>
</comment>
<evidence type="ECO:0000256" key="4">
    <source>
        <dbReference type="ARBA" id="ARBA00012895"/>
    </source>
</evidence>
<evidence type="ECO:0000256" key="12">
    <source>
        <dbReference type="ARBA" id="ARBA00031138"/>
    </source>
</evidence>
<keyword evidence="8" id="KW-0067">ATP-binding</keyword>
<reference evidence="15 16" key="1">
    <citation type="submission" date="2018-11" db="EMBL/GenBank/DDBJ databases">
        <authorList>
            <person name="Teng T."/>
        </authorList>
    </citation>
    <scope>NUCLEOTIDE SEQUENCE [LARGE SCALE GENOMIC DNA]</scope>
</reference>
<name>A0A410T562_9CAUD</name>
<evidence type="ECO:0000256" key="9">
    <source>
        <dbReference type="ARBA" id="ARBA00023029"/>
    </source>
</evidence>
<evidence type="ECO:0000259" key="14">
    <source>
        <dbReference type="Pfam" id="PF02518"/>
    </source>
</evidence>
<evidence type="ECO:0000256" key="3">
    <source>
        <dbReference type="ARBA" id="ARBA00011080"/>
    </source>
</evidence>
<keyword evidence="7" id="KW-0547">Nucleotide-binding</keyword>
<feature type="domain" description="Histidine kinase/HSP90-like ATPase" evidence="14">
    <location>
        <begin position="48"/>
        <end position="191"/>
    </location>
</feature>
<dbReference type="PRINTS" id="PR00418">
    <property type="entry name" value="TPI2FAMILY"/>
</dbReference>
<gene>
    <name evidence="15" type="ORF">Henu6_gp78</name>
</gene>
<keyword evidence="10" id="KW-0238">DNA-binding</keyword>
<dbReference type="Gene3D" id="3.30.230.10">
    <property type="match status" value="1"/>
</dbReference>
<dbReference type="InterPro" id="IPR050634">
    <property type="entry name" value="DNA_Topoisomerase_II"/>
</dbReference>
<comment type="similarity">
    <text evidence="3">Belongs to the type II topoisomerase family.</text>
</comment>
<dbReference type="GO" id="GO:0046872">
    <property type="term" value="F:metal ion binding"/>
    <property type="evidence" value="ECO:0007669"/>
    <property type="project" value="UniProtKB-KW"/>
</dbReference>
<dbReference type="PROSITE" id="PS00177">
    <property type="entry name" value="TOPOISOMERASE_II"/>
    <property type="match status" value="1"/>
</dbReference>
<dbReference type="GO" id="GO:0006265">
    <property type="term" value="P:DNA topological change"/>
    <property type="evidence" value="ECO:0007669"/>
    <property type="project" value="InterPro"/>
</dbReference>
<evidence type="ECO:0000256" key="1">
    <source>
        <dbReference type="ARBA" id="ARBA00000185"/>
    </source>
</evidence>
<evidence type="ECO:0000313" key="15">
    <source>
        <dbReference type="EMBL" id="QAU03907.1"/>
    </source>
</evidence>
<dbReference type="EMBL" id="MK240351">
    <property type="protein sequence ID" value="QAU03907.1"/>
    <property type="molecule type" value="Genomic_DNA"/>
</dbReference>
<dbReference type="SMR" id="A0A410T562"/>
<evidence type="ECO:0000256" key="6">
    <source>
        <dbReference type="ARBA" id="ARBA00022723"/>
    </source>
</evidence>
<keyword evidence="11 15" id="KW-0413">Isomerase</keyword>
<dbReference type="InterPro" id="IPR013760">
    <property type="entry name" value="Topo_IIA-like_dom_sf"/>
</dbReference>
<dbReference type="Pfam" id="PF00204">
    <property type="entry name" value="DNA_gyraseB"/>
    <property type="match status" value="1"/>
</dbReference>
<dbReference type="PANTHER" id="PTHR10169:SF50">
    <property type="entry name" value="DNA TOPOISOMERASE 2"/>
    <property type="match status" value="1"/>
</dbReference>
<keyword evidence="6" id="KW-0479">Metal-binding</keyword>
<evidence type="ECO:0000259" key="13">
    <source>
        <dbReference type="Pfam" id="PF00204"/>
    </source>
</evidence>
<dbReference type="GO" id="GO:0000819">
    <property type="term" value="P:sister chromatid segregation"/>
    <property type="evidence" value="ECO:0007669"/>
    <property type="project" value="TreeGrafter"/>
</dbReference>
<dbReference type="PANTHER" id="PTHR10169">
    <property type="entry name" value="DNA TOPOISOMERASE/GYRASE"/>
    <property type="match status" value="1"/>
</dbReference>
<dbReference type="Pfam" id="PF02518">
    <property type="entry name" value="HATPase_c"/>
    <property type="match status" value="1"/>
</dbReference>
<dbReference type="FunFam" id="3.40.50.670:FF:000001">
    <property type="entry name" value="DNA topoisomerase 2"/>
    <property type="match status" value="1"/>
</dbReference>
<dbReference type="Gene3D" id="3.30.565.10">
    <property type="entry name" value="Histidine kinase-like ATPase, C-terminal domain"/>
    <property type="match status" value="1"/>
</dbReference>
<dbReference type="SUPFAM" id="SSF55874">
    <property type="entry name" value="ATPase domain of HSP90 chaperone/DNA topoisomerase II/histidine kinase"/>
    <property type="match status" value="1"/>
</dbReference>
<dbReference type="Proteomes" id="UP000289169">
    <property type="component" value="Segment"/>
</dbReference>
<comment type="cofactor">
    <cofactor evidence="2">
        <name>Mg(2+)</name>
        <dbReference type="ChEBI" id="CHEBI:18420"/>
    </cofactor>
</comment>
<evidence type="ECO:0000313" key="16">
    <source>
        <dbReference type="Proteomes" id="UP000289169"/>
    </source>
</evidence>
<protein>
    <recommendedName>
        <fullName evidence="5">DNA topoisomerase 2</fullName>
        <ecNumber evidence="4">5.6.2.2</ecNumber>
    </recommendedName>
    <alternativeName>
        <fullName evidence="12">DNA topoisomerase II</fullName>
    </alternativeName>
</protein>
<dbReference type="SUPFAM" id="SSF54211">
    <property type="entry name" value="Ribosomal protein S5 domain 2-like"/>
    <property type="match status" value="1"/>
</dbReference>
<dbReference type="InterPro" id="IPR013506">
    <property type="entry name" value="Topo_IIA_bsu_dom2"/>
</dbReference>
<dbReference type="SUPFAM" id="SSF56719">
    <property type="entry name" value="Type II DNA topoisomerase"/>
    <property type="match status" value="1"/>
</dbReference>
<evidence type="ECO:0000256" key="10">
    <source>
        <dbReference type="ARBA" id="ARBA00023125"/>
    </source>
</evidence>
<feature type="domain" description="DNA topoisomerase type IIA subunit B" evidence="13">
    <location>
        <begin position="251"/>
        <end position="386"/>
    </location>
</feature>
<accession>A0A410T562</accession>
<keyword evidence="9" id="KW-0799">Topoisomerase</keyword>
<dbReference type="InterPro" id="IPR003594">
    <property type="entry name" value="HATPase_dom"/>
</dbReference>
<dbReference type="InterPro" id="IPR036890">
    <property type="entry name" value="HATPase_C_sf"/>
</dbReference>
<organism evidence="15 16">
    <name type="scientific">Acinetobacter phage Henu6</name>
    <dbReference type="NCBI Taxonomy" id="2500136"/>
    <lineage>
        <taxon>Viruses</taxon>
        <taxon>Duplodnaviria</taxon>
        <taxon>Heunggongvirae</taxon>
        <taxon>Uroviricota</taxon>
        <taxon>Caudoviricetes</taxon>
        <taxon>Pantevenvirales</taxon>
        <taxon>Straboviridae</taxon>
        <taxon>Twarogvirinae</taxon>
        <taxon>Zedzedvirus</taxon>
        <taxon>Zedzedvirus zz1</taxon>
    </lineage>
</organism>
<dbReference type="InterPro" id="IPR018522">
    <property type="entry name" value="TopoIIA_CS"/>
</dbReference>
<dbReference type="GO" id="GO:0003918">
    <property type="term" value="F:DNA topoisomerase type II (double strand cut, ATP-hydrolyzing) activity"/>
    <property type="evidence" value="ECO:0007669"/>
    <property type="project" value="UniProtKB-EC"/>
</dbReference>
<dbReference type="InterPro" id="IPR013759">
    <property type="entry name" value="Topo_IIA_B_C"/>
</dbReference>
<dbReference type="InterPro" id="IPR014721">
    <property type="entry name" value="Ribsml_uS5_D2-typ_fold_subgr"/>
</dbReference>
<proteinExistence type="inferred from homology"/>
<dbReference type="Gene3D" id="3.40.50.670">
    <property type="match status" value="1"/>
</dbReference>
<sequence>MIKNEIKMLSDKEHVLKRPGMYVGSTSNEEYDRFLFGKFTKLKYVPAIVKLIEEIRDNSIDEAVRTNFQYANKIAVTIKDNWVTVTDNGRGIPQAMITTPEGTEIPGAVAAWTRTKAGGNFGDDSERKTSGMNGVGSSLTNIFSKEFIGTTCDGEQTLIVHCVNNMDNIDWTQKVYAKQTQGTEVKFTPDFSHFECDAIDDVIVQIIEDQMQTLAVVYPEIEFKFNGKKVQGNFKKYAKQYDESAITAETDNVQFAIGRSEDGFRHLSYVNAIHTKVGGSHLDYVMDELANELIPSIKRKYKIDVNKARIKECVTVLLFLKDMKNLRFDSQTKERLTSPAGEVKSHIDIDIKKIAKQFMANEDILMPIIEAVLARKLAAEKAAETKANKAAAKAKVSKHIKANGYGNDQKETTLFLTEGDSAIGYLISTRNRELHGGYPLRGKVLNTWGLSATDMLKNKEIFDICAIMGLTIGEKADSLNYRNVAIMTDADVDGTGSIYPSLLAFFSNWPELFEQGRIKFVKTPVWICQKGKDQKWYYTSEEYDADKDSLKGYTCRYIKGLGSLEESEYERVINEPYFEVVKLPESWETQFEMLLGKNAELRKEWMSS</sequence>
<evidence type="ECO:0000256" key="8">
    <source>
        <dbReference type="ARBA" id="ARBA00022840"/>
    </source>
</evidence>
<evidence type="ECO:0000256" key="5">
    <source>
        <dbReference type="ARBA" id="ARBA00019635"/>
    </source>
</evidence>
<evidence type="ECO:0000256" key="11">
    <source>
        <dbReference type="ARBA" id="ARBA00023235"/>
    </source>
</evidence>
<dbReference type="SMART" id="SM00433">
    <property type="entry name" value="TOP2c"/>
    <property type="match status" value="1"/>
</dbReference>
<dbReference type="InterPro" id="IPR001241">
    <property type="entry name" value="Topo_IIA"/>
</dbReference>
<dbReference type="EC" id="5.6.2.2" evidence="4"/>
<dbReference type="GO" id="GO:0005524">
    <property type="term" value="F:ATP binding"/>
    <property type="evidence" value="ECO:0007669"/>
    <property type="project" value="UniProtKB-KW"/>
</dbReference>
<dbReference type="InterPro" id="IPR020568">
    <property type="entry name" value="Ribosomal_Su5_D2-typ_SF"/>
</dbReference>
<evidence type="ECO:0000256" key="7">
    <source>
        <dbReference type="ARBA" id="ARBA00022741"/>
    </source>
</evidence>
<dbReference type="GO" id="GO:0003677">
    <property type="term" value="F:DNA binding"/>
    <property type="evidence" value="ECO:0007669"/>
    <property type="project" value="UniProtKB-KW"/>
</dbReference>
<evidence type="ECO:0000256" key="2">
    <source>
        <dbReference type="ARBA" id="ARBA00001946"/>
    </source>
</evidence>